<dbReference type="Pfam" id="PF00001">
    <property type="entry name" value="7tm_1"/>
    <property type="match status" value="1"/>
</dbReference>
<comment type="caution">
    <text evidence="11">The sequence shown here is derived from an EMBL/GenBank/DDBJ whole genome shotgun (WGS) entry which is preliminary data.</text>
</comment>
<sequence>MLAVVVAVFAVLWLPYRGLLVYNSFMTLFEKSPFMDLWYLMFAKTCVYINSAINPFLYNAMSIKFRRAFHRMLVCRSGKNEPMIRVSTVAGPSFSSAASSHREVTTFSAV</sequence>
<evidence type="ECO:0000256" key="2">
    <source>
        <dbReference type="ARBA" id="ARBA00004370"/>
    </source>
</evidence>
<dbReference type="PROSITE" id="PS50262">
    <property type="entry name" value="G_PROTEIN_RECEP_F1_2"/>
    <property type="match status" value="1"/>
</dbReference>
<evidence type="ECO:0000256" key="4">
    <source>
        <dbReference type="ARBA" id="ARBA00018873"/>
    </source>
</evidence>
<evidence type="ECO:0000259" key="10">
    <source>
        <dbReference type="PROSITE" id="PS50262"/>
    </source>
</evidence>
<evidence type="ECO:0000256" key="1">
    <source>
        <dbReference type="ARBA" id="ARBA00004100"/>
    </source>
</evidence>
<dbReference type="Gene3D" id="1.20.1070.10">
    <property type="entry name" value="Rhodopsin 7-helix transmembrane proteins"/>
    <property type="match status" value="1"/>
</dbReference>
<dbReference type="InterPro" id="IPR017452">
    <property type="entry name" value="GPCR_Rhodpsn_7TM"/>
</dbReference>
<keyword evidence="7 9" id="KW-0472">Membrane</keyword>
<accession>A0AAW1DKF2</accession>
<comment type="function">
    <text evidence="1">Receptor for thyrotropin-releasing hormone (TRH). Upon ligand binding, this G-protein-coupled receptor triggers activation of the phosphatidylinositol (IP3)-calcium-protein kinase C (PKC) pathway.</text>
</comment>
<dbReference type="AlphaFoldDB" id="A0AAW1DKF2"/>
<organism evidence="11 12">
    <name type="scientific">Rhynocoris fuscipes</name>
    <dbReference type="NCBI Taxonomy" id="488301"/>
    <lineage>
        <taxon>Eukaryota</taxon>
        <taxon>Metazoa</taxon>
        <taxon>Ecdysozoa</taxon>
        <taxon>Arthropoda</taxon>
        <taxon>Hexapoda</taxon>
        <taxon>Insecta</taxon>
        <taxon>Pterygota</taxon>
        <taxon>Neoptera</taxon>
        <taxon>Paraneoptera</taxon>
        <taxon>Hemiptera</taxon>
        <taxon>Heteroptera</taxon>
        <taxon>Panheteroptera</taxon>
        <taxon>Cimicomorpha</taxon>
        <taxon>Reduviidae</taxon>
        <taxon>Harpactorinae</taxon>
        <taxon>Harpactorini</taxon>
        <taxon>Rhynocoris</taxon>
    </lineage>
</organism>
<evidence type="ECO:0000256" key="5">
    <source>
        <dbReference type="ARBA" id="ARBA00022692"/>
    </source>
</evidence>
<keyword evidence="12" id="KW-1185">Reference proteome</keyword>
<dbReference type="GO" id="GO:0004997">
    <property type="term" value="F:thyrotropin-releasing hormone receptor activity"/>
    <property type="evidence" value="ECO:0007669"/>
    <property type="project" value="InterPro"/>
</dbReference>
<comment type="similarity">
    <text evidence="3">Belongs to the G-protein coupled receptor 1 family.</text>
</comment>
<protein>
    <recommendedName>
        <fullName evidence="4">Thyrotropin-releasing hormone receptor</fullName>
    </recommendedName>
    <alternativeName>
        <fullName evidence="8">Thyroliberin receptor</fullName>
    </alternativeName>
</protein>
<dbReference type="PANTHER" id="PTHR46061:SF3">
    <property type="entry name" value="THYROTROPIN-RELEASING HORMONE RECEPTOR"/>
    <property type="match status" value="1"/>
</dbReference>
<dbReference type="GO" id="GO:0016020">
    <property type="term" value="C:membrane"/>
    <property type="evidence" value="ECO:0007669"/>
    <property type="project" value="UniProtKB-SubCell"/>
</dbReference>
<evidence type="ECO:0000256" key="8">
    <source>
        <dbReference type="ARBA" id="ARBA00032251"/>
    </source>
</evidence>
<dbReference type="Proteomes" id="UP001461498">
    <property type="component" value="Unassembled WGS sequence"/>
</dbReference>
<feature type="domain" description="G-protein coupled receptors family 1 profile" evidence="10">
    <location>
        <begin position="1"/>
        <end position="58"/>
    </location>
</feature>
<evidence type="ECO:0000256" key="3">
    <source>
        <dbReference type="ARBA" id="ARBA00010663"/>
    </source>
</evidence>
<dbReference type="InterPro" id="IPR000276">
    <property type="entry name" value="GPCR_Rhodpsn"/>
</dbReference>
<evidence type="ECO:0000256" key="9">
    <source>
        <dbReference type="SAM" id="Phobius"/>
    </source>
</evidence>
<dbReference type="PRINTS" id="PR01846">
    <property type="entry name" value="TRHRFAMILY"/>
</dbReference>
<feature type="transmembrane region" description="Helical" evidence="9">
    <location>
        <begin position="37"/>
        <end position="57"/>
    </location>
</feature>
<gene>
    <name evidence="11" type="ORF">O3M35_005016</name>
</gene>
<dbReference type="InterPro" id="IPR002120">
    <property type="entry name" value="TRH_rcpt_1"/>
</dbReference>
<name>A0AAW1DKF2_9HEMI</name>
<dbReference type="SUPFAM" id="SSF81321">
    <property type="entry name" value="Family A G protein-coupled receptor-like"/>
    <property type="match status" value="1"/>
</dbReference>
<evidence type="ECO:0000256" key="6">
    <source>
        <dbReference type="ARBA" id="ARBA00022989"/>
    </source>
</evidence>
<reference evidence="11 12" key="1">
    <citation type="submission" date="2022-12" db="EMBL/GenBank/DDBJ databases">
        <title>Chromosome-level genome assembly of true bugs.</title>
        <authorList>
            <person name="Ma L."/>
            <person name="Li H."/>
        </authorList>
    </citation>
    <scope>NUCLEOTIDE SEQUENCE [LARGE SCALE GENOMIC DNA]</scope>
    <source>
        <strain evidence="11">Lab_2022b</strain>
    </source>
</reference>
<keyword evidence="6 9" id="KW-1133">Transmembrane helix</keyword>
<proteinExistence type="inferred from homology"/>
<dbReference type="PANTHER" id="PTHR46061">
    <property type="entry name" value="THYROTROPIN-RELEASING HORMONE RECEPTOR"/>
    <property type="match status" value="1"/>
</dbReference>
<evidence type="ECO:0000256" key="7">
    <source>
        <dbReference type="ARBA" id="ARBA00023136"/>
    </source>
</evidence>
<dbReference type="EMBL" id="JAPXFL010000002">
    <property type="protein sequence ID" value="KAK9510175.1"/>
    <property type="molecule type" value="Genomic_DNA"/>
</dbReference>
<evidence type="ECO:0000313" key="12">
    <source>
        <dbReference type="Proteomes" id="UP001461498"/>
    </source>
</evidence>
<keyword evidence="5 9" id="KW-0812">Transmembrane</keyword>
<evidence type="ECO:0000313" key="11">
    <source>
        <dbReference type="EMBL" id="KAK9510175.1"/>
    </source>
</evidence>
<comment type="subcellular location">
    <subcellularLocation>
        <location evidence="2">Membrane</location>
    </subcellularLocation>
</comment>